<feature type="repeat" description="ANK" evidence="3">
    <location>
        <begin position="799"/>
        <end position="822"/>
    </location>
</feature>
<evidence type="ECO:0000259" key="5">
    <source>
        <dbReference type="Pfam" id="PF24883"/>
    </source>
</evidence>
<dbReference type="PANTHER" id="PTHR24173:SF74">
    <property type="entry name" value="ANKYRIN REPEAT DOMAIN-CONTAINING PROTEIN 16"/>
    <property type="match status" value="1"/>
</dbReference>
<keyword evidence="2 3" id="KW-0040">ANK repeat</keyword>
<comment type="caution">
    <text evidence="6">The sequence shown here is derived from an EMBL/GenBank/DDBJ whole genome shotgun (WGS) entry which is preliminary data.</text>
</comment>
<dbReference type="EMBL" id="BOLY01000002">
    <property type="protein sequence ID" value="GIZ41067.1"/>
    <property type="molecule type" value="Genomic_DNA"/>
</dbReference>
<organism evidence="6 7">
    <name type="scientific">Cercospora kikuchii</name>
    <dbReference type="NCBI Taxonomy" id="84275"/>
    <lineage>
        <taxon>Eukaryota</taxon>
        <taxon>Fungi</taxon>
        <taxon>Dikarya</taxon>
        <taxon>Ascomycota</taxon>
        <taxon>Pezizomycotina</taxon>
        <taxon>Dothideomycetes</taxon>
        <taxon>Dothideomycetidae</taxon>
        <taxon>Mycosphaerellales</taxon>
        <taxon>Mycosphaerellaceae</taxon>
        <taxon>Cercospora</taxon>
    </lineage>
</organism>
<evidence type="ECO:0000256" key="2">
    <source>
        <dbReference type="ARBA" id="ARBA00023043"/>
    </source>
</evidence>
<feature type="compositionally biased region" description="Polar residues" evidence="4">
    <location>
        <begin position="15"/>
        <end position="24"/>
    </location>
</feature>
<feature type="region of interest" description="Disordered" evidence="4">
    <location>
        <begin position="564"/>
        <end position="586"/>
    </location>
</feature>
<dbReference type="OrthoDB" id="426293at2759"/>
<protein>
    <recommendedName>
        <fullName evidence="5">Nephrocystin 3-like N-terminal domain-containing protein</fullName>
    </recommendedName>
</protein>
<proteinExistence type="predicted"/>
<accession>A0A9P3CD57</accession>
<evidence type="ECO:0000256" key="1">
    <source>
        <dbReference type="ARBA" id="ARBA00022737"/>
    </source>
</evidence>
<sequence>MSIQRNNRFKGTGGNPNSQNTEGVNVAGSQHFNIGLAARAQTHDDDEVTAWLDEHAAQSAEWRLPNYFQGTLLDRIINIFREDCVQGDYKTLILYGPAGVGKTTISKGFIEWILACYRKEPAIELAYILFDHGKAQHNARKVLLRILRWLVGHEHPLNGKSFDAVQDDFAKCSPQEEDEWLPTESSCGNLILDAMTLQQRRERRFCIVLDAVDEFTNKGELQALSEQLLRLQEKLNLTVVLTTRFEDQPICKTLARPRFEGIAAEPADIKRFAAVHFAISPGTVINSLHLNNPKCEEITNSIVTASRNIFSSAQLHVGYITSARSLDELQRFHDYLTAGLSDNARQLDPSEKGRLELDRNLRRVLGTTLDVHEGPLSIDQEEILHIFACVLFARRPLTIRELWATVEHTLRPDIERHETSKRSRELYLRTCGLIDSDDDEEHHKVDFTHPHLRAYLNSKEEWRRQKWRIAQSCIDYLGLPVLGKAEWCTWHIYKQTVSGWPFVRYAAKYWHHHYGELGSSGGPGEGEIERFNQIVHSATQFLSTPKNVDFVSLVMTQIGVLSYPNNDTNPTAQTDKEKLPSDRSDKEPMVWYDHQKPYGLNGLPMASMLGMSRLVERLLDRTTSQDKNRRTIRNETAAYLAAISGDVSTLQLIITRGLAATTLNVCDTEGFPLICRAMFHERKEIVHHLLKNHQHDVDFGAQIQCEKLEEPYSFPGFGGLTDLKGIAYRLRGYTLLHQASAAGDLEIAEKLLQCHVDPNVRDALGMTPLHKAAKYGHLGIVKLLIEKGRVDAVKHISKDGRTALHMASKYGHEPVSRYLTEKFPKLASVKTPKMGLARDHAIMAGSQEIAMMLLRIQSKTPGFVSRMDNLTLLDDTAASLLQRYKMARR</sequence>
<dbReference type="SMART" id="SM00248">
    <property type="entry name" value="ANK"/>
    <property type="match status" value="5"/>
</dbReference>
<feature type="repeat" description="ANK" evidence="3">
    <location>
        <begin position="764"/>
        <end position="788"/>
    </location>
</feature>
<dbReference type="AlphaFoldDB" id="A0A9P3CD57"/>
<dbReference type="Pfam" id="PF24883">
    <property type="entry name" value="NPHP3_N"/>
    <property type="match status" value="1"/>
</dbReference>
<keyword evidence="7" id="KW-1185">Reference proteome</keyword>
<feature type="region of interest" description="Disordered" evidence="4">
    <location>
        <begin position="1"/>
        <end position="24"/>
    </location>
</feature>
<dbReference type="RefSeq" id="XP_044655554.1">
    <property type="nucleotide sequence ID" value="XM_044799619.1"/>
</dbReference>
<feature type="domain" description="Nephrocystin 3-like N-terminal" evidence="5">
    <location>
        <begin position="88"/>
        <end position="244"/>
    </location>
</feature>
<feature type="repeat" description="ANK" evidence="3">
    <location>
        <begin position="731"/>
        <end position="763"/>
    </location>
</feature>
<dbReference type="SUPFAM" id="SSF52540">
    <property type="entry name" value="P-loop containing nucleoside triphosphate hydrolases"/>
    <property type="match status" value="1"/>
</dbReference>
<name>A0A9P3CD57_9PEZI</name>
<dbReference type="Proteomes" id="UP000825890">
    <property type="component" value="Unassembled WGS sequence"/>
</dbReference>
<dbReference type="InterPro" id="IPR002110">
    <property type="entry name" value="Ankyrin_rpt"/>
</dbReference>
<gene>
    <name evidence="6" type="ORF">CKM354_000438300</name>
</gene>
<dbReference type="Gene3D" id="3.40.50.300">
    <property type="entry name" value="P-loop containing nucleotide triphosphate hydrolases"/>
    <property type="match status" value="1"/>
</dbReference>
<evidence type="ECO:0000313" key="7">
    <source>
        <dbReference type="Proteomes" id="UP000825890"/>
    </source>
</evidence>
<evidence type="ECO:0000256" key="3">
    <source>
        <dbReference type="PROSITE-ProRule" id="PRU00023"/>
    </source>
</evidence>
<keyword evidence="1" id="KW-0677">Repeat</keyword>
<dbReference type="Pfam" id="PF12796">
    <property type="entry name" value="Ank_2"/>
    <property type="match status" value="1"/>
</dbReference>
<dbReference type="InterPro" id="IPR027417">
    <property type="entry name" value="P-loop_NTPase"/>
</dbReference>
<dbReference type="PROSITE" id="PS50297">
    <property type="entry name" value="ANK_REP_REGION"/>
    <property type="match status" value="3"/>
</dbReference>
<feature type="compositionally biased region" description="Polar residues" evidence="4">
    <location>
        <begin position="564"/>
        <end position="573"/>
    </location>
</feature>
<evidence type="ECO:0000256" key="4">
    <source>
        <dbReference type="SAM" id="MobiDB-lite"/>
    </source>
</evidence>
<evidence type="ECO:0000313" key="6">
    <source>
        <dbReference type="EMBL" id="GIZ41067.1"/>
    </source>
</evidence>
<dbReference type="SUPFAM" id="SSF48403">
    <property type="entry name" value="Ankyrin repeat"/>
    <property type="match status" value="1"/>
</dbReference>
<dbReference type="Gene3D" id="1.25.40.20">
    <property type="entry name" value="Ankyrin repeat-containing domain"/>
    <property type="match status" value="2"/>
</dbReference>
<dbReference type="InterPro" id="IPR056884">
    <property type="entry name" value="NPHP3-like_N"/>
</dbReference>
<dbReference type="PROSITE" id="PS50088">
    <property type="entry name" value="ANK_REPEAT"/>
    <property type="match status" value="3"/>
</dbReference>
<feature type="compositionally biased region" description="Basic and acidic residues" evidence="4">
    <location>
        <begin position="574"/>
        <end position="586"/>
    </location>
</feature>
<reference evidence="6 7" key="1">
    <citation type="submission" date="2021-01" db="EMBL/GenBank/DDBJ databases">
        <title>Cercospora kikuchii MAFF 305040 whole genome shotgun sequence.</title>
        <authorList>
            <person name="Kashiwa T."/>
            <person name="Suzuki T."/>
        </authorList>
    </citation>
    <scope>NUCLEOTIDE SEQUENCE [LARGE SCALE GENOMIC DNA]</scope>
    <source>
        <strain evidence="6 7">MAFF 305040</strain>
    </source>
</reference>
<dbReference type="PANTHER" id="PTHR24173">
    <property type="entry name" value="ANKYRIN REPEAT CONTAINING"/>
    <property type="match status" value="1"/>
</dbReference>
<dbReference type="InterPro" id="IPR036770">
    <property type="entry name" value="Ankyrin_rpt-contain_sf"/>
</dbReference>
<dbReference type="GeneID" id="68289958"/>